<dbReference type="InterPro" id="IPR007624">
    <property type="entry name" value="RNA_pol_sigma70_r3"/>
</dbReference>
<dbReference type="InterPro" id="IPR000943">
    <property type="entry name" value="RNA_pol_sigma70"/>
</dbReference>
<dbReference type="InterPro" id="IPR007627">
    <property type="entry name" value="RNA_pol_sigma70_r2"/>
</dbReference>
<dbReference type="InterPro" id="IPR012845">
    <property type="entry name" value="RNA_pol_sigma_FliA_WhiG"/>
</dbReference>
<comment type="function">
    <text evidence="6">Sigma factors are initiation factors that promote the attachment of RNA polymerase to specific initiation sites and are then released. This sigma factor controls the expression of flagella-related genes.</text>
</comment>
<dbReference type="InterPro" id="IPR014284">
    <property type="entry name" value="RNA_pol_sigma-70_dom"/>
</dbReference>
<evidence type="ECO:0000256" key="2">
    <source>
        <dbReference type="ARBA" id="ARBA00023015"/>
    </source>
</evidence>
<keyword evidence="3 6" id="KW-0731">Sigma factor</keyword>
<reference evidence="8 9" key="1">
    <citation type="submission" date="2016-06" db="EMBL/GenBank/DDBJ databases">
        <title>Complete genome sequence of a deep-branching marine Gamma Proteobacterium Woeseia oceani type strain XK5.</title>
        <authorList>
            <person name="Mu D."/>
            <person name="Du Z."/>
        </authorList>
    </citation>
    <scope>NUCLEOTIDE SEQUENCE [LARGE SCALE GENOMIC DNA]</scope>
    <source>
        <strain evidence="8 9">XK5</strain>
    </source>
</reference>
<dbReference type="GO" id="GO:0016987">
    <property type="term" value="F:sigma factor activity"/>
    <property type="evidence" value="ECO:0007669"/>
    <property type="project" value="UniProtKB-UniRule"/>
</dbReference>
<feature type="domain" description="RNA polymerase sigma-70" evidence="7">
    <location>
        <begin position="206"/>
        <end position="232"/>
    </location>
</feature>
<dbReference type="OrthoDB" id="9799825at2"/>
<evidence type="ECO:0000256" key="4">
    <source>
        <dbReference type="ARBA" id="ARBA00023125"/>
    </source>
</evidence>
<keyword evidence="1 6" id="KW-0963">Cytoplasm</keyword>
<dbReference type="FunFam" id="1.10.1740.10:FF:000002">
    <property type="entry name" value="RNA polymerase sigma factor FliA"/>
    <property type="match status" value="1"/>
</dbReference>
<feature type="region of interest" description="Sigma-70 factor domain-4" evidence="6">
    <location>
        <begin position="185"/>
        <end position="233"/>
    </location>
</feature>
<accession>A0A193LEX9</accession>
<keyword evidence="2 6" id="KW-0805">Transcription regulation</keyword>
<dbReference type="InterPro" id="IPR013325">
    <property type="entry name" value="RNA_pol_sigma_r2"/>
</dbReference>
<evidence type="ECO:0000256" key="1">
    <source>
        <dbReference type="ARBA" id="ARBA00022490"/>
    </source>
</evidence>
<dbReference type="GO" id="GO:0005737">
    <property type="term" value="C:cytoplasm"/>
    <property type="evidence" value="ECO:0007669"/>
    <property type="project" value="UniProtKB-SubCell"/>
</dbReference>
<dbReference type="AlphaFoldDB" id="A0A193LEX9"/>
<dbReference type="HAMAP" id="MF_00962">
    <property type="entry name" value="Sigma70_FliA"/>
    <property type="match status" value="1"/>
</dbReference>
<organism evidence="8 9">
    <name type="scientific">Woeseia oceani</name>
    <dbReference type="NCBI Taxonomy" id="1548547"/>
    <lineage>
        <taxon>Bacteria</taxon>
        <taxon>Pseudomonadati</taxon>
        <taxon>Pseudomonadota</taxon>
        <taxon>Gammaproteobacteria</taxon>
        <taxon>Woeseiales</taxon>
        <taxon>Woeseiaceae</taxon>
        <taxon>Woeseia</taxon>
    </lineage>
</organism>
<dbReference type="GO" id="GO:0006352">
    <property type="term" value="P:DNA-templated transcription initiation"/>
    <property type="evidence" value="ECO:0007669"/>
    <property type="project" value="UniProtKB-UniRule"/>
</dbReference>
<evidence type="ECO:0000256" key="3">
    <source>
        <dbReference type="ARBA" id="ARBA00023082"/>
    </source>
</evidence>
<dbReference type="KEGG" id="woc:BA177_07430"/>
<comment type="similarity">
    <text evidence="6">Belongs to the sigma-70 factor family. FliA subfamily.</text>
</comment>
<dbReference type="EMBL" id="CP016268">
    <property type="protein sequence ID" value="ANO51062.1"/>
    <property type="molecule type" value="Genomic_DNA"/>
</dbReference>
<sequence>MIGYANYSSNQYISQDELVTSHVDLVKRIAHHLVARLPASVEIDDLLQAGMIGLLEASRNFDASKGASFDTYAGIRIRGSMLDEVRRLDWTPRSVHQKHRQVSAAVREIQAETGRPAESQEIAARLGISIDEYHDILADSAGSRLFSFEEANEDWQVGQELPASDVATPDQAFGDDQFREFLIEAIGDLPERERLVLSLYYERELNLKEIGAVLGVSESRVCQIHGQALVRLRAMTSKGA</sequence>
<dbReference type="GO" id="GO:0003899">
    <property type="term" value="F:DNA-directed RNA polymerase activity"/>
    <property type="evidence" value="ECO:0007669"/>
    <property type="project" value="InterPro"/>
</dbReference>
<keyword evidence="5 6" id="KW-0804">Transcription</keyword>
<evidence type="ECO:0000313" key="9">
    <source>
        <dbReference type="Proteomes" id="UP000092695"/>
    </source>
</evidence>
<dbReference type="GO" id="GO:0003677">
    <property type="term" value="F:DNA binding"/>
    <property type="evidence" value="ECO:0007669"/>
    <property type="project" value="UniProtKB-UniRule"/>
</dbReference>
<dbReference type="PRINTS" id="PR00046">
    <property type="entry name" value="SIGMA70FCT"/>
</dbReference>
<dbReference type="PANTHER" id="PTHR30385:SF7">
    <property type="entry name" value="RNA POLYMERASE SIGMA FACTOR FLIA"/>
    <property type="match status" value="1"/>
</dbReference>
<dbReference type="Proteomes" id="UP000092695">
    <property type="component" value="Chromosome"/>
</dbReference>
<dbReference type="InterPro" id="IPR013324">
    <property type="entry name" value="RNA_pol_sigma_r3/r4-like"/>
</dbReference>
<dbReference type="InterPro" id="IPR028617">
    <property type="entry name" value="Sigma70_FliA"/>
</dbReference>
<evidence type="ECO:0000256" key="5">
    <source>
        <dbReference type="ARBA" id="ARBA00023163"/>
    </source>
</evidence>
<dbReference type="CDD" id="cd06171">
    <property type="entry name" value="Sigma70_r4"/>
    <property type="match status" value="1"/>
</dbReference>
<name>A0A193LEX9_9GAMM</name>
<dbReference type="NCBIfam" id="NF005413">
    <property type="entry name" value="PRK06986.1"/>
    <property type="match status" value="1"/>
</dbReference>
<dbReference type="InterPro" id="IPR007630">
    <property type="entry name" value="RNA_pol_sigma70_r4"/>
</dbReference>
<evidence type="ECO:0000259" key="7">
    <source>
        <dbReference type="PROSITE" id="PS00716"/>
    </source>
</evidence>
<comment type="caution">
    <text evidence="6">Lacks conserved residue(s) required for the propagation of feature annotation.</text>
</comment>
<keyword evidence="9" id="KW-1185">Reference proteome</keyword>
<dbReference type="Pfam" id="PF04542">
    <property type="entry name" value="Sigma70_r2"/>
    <property type="match status" value="1"/>
</dbReference>
<dbReference type="STRING" id="1548547.BA177_07430"/>
<dbReference type="PROSITE" id="PS00716">
    <property type="entry name" value="SIGMA70_2"/>
    <property type="match status" value="1"/>
</dbReference>
<dbReference type="Gene3D" id="1.10.1740.10">
    <property type="match status" value="1"/>
</dbReference>
<dbReference type="PANTHER" id="PTHR30385">
    <property type="entry name" value="SIGMA FACTOR F FLAGELLAR"/>
    <property type="match status" value="1"/>
</dbReference>
<comment type="subcellular location">
    <subcellularLocation>
        <location evidence="6">Cytoplasm</location>
    </subcellularLocation>
</comment>
<dbReference type="PIRSF" id="PIRSF000770">
    <property type="entry name" value="RNA_pol_sigma-SigE/K"/>
    <property type="match status" value="1"/>
</dbReference>
<dbReference type="SUPFAM" id="SSF88946">
    <property type="entry name" value="Sigma2 domain of RNA polymerase sigma factors"/>
    <property type="match status" value="1"/>
</dbReference>
<gene>
    <name evidence="6" type="primary">fliA</name>
    <name evidence="8" type="ORF">BA177_07430</name>
</gene>
<keyword evidence="4 6" id="KW-0238">DNA-binding</keyword>
<feature type="short sequence motif" description="Interaction with polymerase core subunit RpoC" evidence="6">
    <location>
        <begin position="45"/>
        <end position="48"/>
    </location>
</feature>
<dbReference type="Pfam" id="PF04545">
    <property type="entry name" value="Sigma70_r4"/>
    <property type="match status" value="1"/>
</dbReference>
<evidence type="ECO:0000256" key="6">
    <source>
        <dbReference type="HAMAP-Rule" id="MF_00962"/>
    </source>
</evidence>
<proteinExistence type="inferred from homology"/>
<dbReference type="RefSeq" id="WP_068614922.1">
    <property type="nucleotide sequence ID" value="NZ_CP016268.1"/>
</dbReference>
<feature type="DNA-binding region" description="H-T-H motif" evidence="6">
    <location>
        <begin position="207"/>
        <end position="226"/>
    </location>
</feature>
<dbReference type="Gene3D" id="1.20.140.160">
    <property type="match status" value="1"/>
</dbReference>
<dbReference type="SUPFAM" id="SSF88659">
    <property type="entry name" value="Sigma3 and sigma4 domains of RNA polymerase sigma factors"/>
    <property type="match status" value="2"/>
</dbReference>
<evidence type="ECO:0000313" key="8">
    <source>
        <dbReference type="EMBL" id="ANO51062.1"/>
    </source>
</evidence>
<protein>
    <recommendedName>
        <fullName evidence="6">RNA polymerase sigma factor FliA</fullName>
    </recommendedName>
    <alternativeName>
        <fullName evidence="6">RNA polymerase sigma factor for flagellar operon</fullName>
    </alternativeName>
    <alternativeName>
        <fullName evidence="6">Sigma F</fullName>
    </alternativeName>
    <alternativeName>
        <fullName evidence="6">Sigma-28</fullName>
    </alternativeName>
</protein>
<dbReference type="NCBIfam" id="TIGR02937">
    <property type="entry name" value="sigma70-ECF"/>
    <property type="match status" value="1"/>
</dbReference>
<dbReference type="Pfam" id="PF04539">
    <property type="entry name" value="Sigma70_r3"/>
    <property type="match status" value="1"/>
</dbReference>
<dbReference type="NCBIfam" id="TIGR02479">
    <property type="entry name" value="FliA_WhiG"/>
    <property type="match status" value="1"/>
</dbReference>
<feature type="region of interest" description="Sigma-70 factor domain-2" evidence="6">
    <location>
        <begin position="18"/>
        <end position="90"/>
    </location>
</feature>